<evidence type="ECO:0000256" key="4">
    <source>
        <dbReference type="ARBA" id="ARBA00023136"/>
    </source>
</evidence>
<feature type="transmembrane region" description="Helical" evidence="5">
    <location>
        <begin position="241"/>
        <end position="261"/>
    </location>
</feature>
<keyword evidence="3 5" id="KW-1133">Transmembrane helix</keyword>
<dbReference type="Proteomes" id="UP000634134">
    <property type="component" value="Unassembled WGS sequence"/>
</dbReference>
<feature type="transmembrane region" description="Helical" evidence="5">
    <location>
        <begin position="92"/>
        <end position="110"/>
    </location>
</feature>
<evidence type="ECO:0000259" key="6">
    <source>
        <dbReference type="Pfam" id="PF04932"/>
    </source>
</evidence>
<dbReference type="RefSeq" id="WP_194121284.1">
    <property type="nucleotide sequence ID" value="NZ_JACYGY010000001.1"/>
</dbReference>
<feature type="transmembrane region" description="Helical" evidence="5">
    <location>
        <begin position="45"/>
        <end position="62"/>
    </location>
</feature>
<comment type="subcellular location">
    <subcellularLocation>
        <location evidence="1">Membrane</location>
        <topology evidence="1">Multi-pass membrane protein</topology>
    </subcellularLocation>
</comment>
<feature type="transmembrane region" description="Helical" evidence="5">
    <location>
        <begin position="359"/>
        <end position="381"/>
    </location>
</feature>
<keyword evidence="7" id="KW-0436">Ligase</keyword>
<feature type="transmembrane region" description="Helical" evidence="5">
    <location>
        <begin position="122"/>
        <end position="139"/>
    </location>
</feature>
<protein>
    <submittedName>
        <fullName evidence="7">O-antigen ligase family protein</fullName>
    </submittedName>
</protein>
<keyword evidence="8" id="KW-1185">Reference proteome</keyword>
<feature type="transmembrane region" description="Helical" evidence="5">
    <location>
        <begin position="178"/>
        <end position="198"/>
    </location>
</feature>
<feature type="transmembrane region" description="Helical" evidence="5">
    <location>
        <begin position="463"/>
        <end position="479"/>
    </location>
</feature>
<evidence type="ECO:0000256" key="3">
    <source>
        <dbReference type="ARBA" id="ARBA00022989"/>
    </source>
</evidence>
<organism evidence="7 8">
    <name type="scientific">Dyadobacter subterraneus</name>
    <dbReference type="NCBI Taxonomy" id="2773304"/>
    <lineage>
        <taxon>Bacteria</taxon>
        <taxon>Pseudomonadati</taxon>
        <taxon>Bacteroidota</taxon>
        <taxon>Cytophagia</taxon>
        <taxon>Cytophagales</taxon>
        <taxon>Spirosomataceae</taxon>
        <taxon>Dyadobacter</taxon>
    </lineage>
</organism>
<gene>
    <name evidence="7" type="ORF">IEE83_14685</name>
</gene>
<evidence type="ECO:0000313" key="7">
    <source>
        <dbReference type="EMBL" id="MBE9463132.1"/>
    </source>
</evidence>
<sequence>MKTLRDIRLQIKRGSLLGFLQTPLGAITIMLIAVALGVVTIKGGIVTGLLLLVLMIGIPVVYGMVAYPLFGISCIISTAFLLFFILRLGVDFPMGTILDGMQALLILGFFIKQKNNPDWSMFKGPVATMIFIWIGYNLLEVINPWAESRLAWVYTVRTIAVITLMYFVFVYQINTIKAVRFVLTLWLALACIAMLHAYKQEYIGIAPAELAGMESDPLSVSLLYIDGHWRKYAIFSDPVEFSYNMVITAVLCIALISGPLLRWKKIVLVCFTVLMLNAMLFSGTRGAYVLVPATLILFAVLHFSRQIMIFSGIAAFIIAVMIYMPTGNASLVRFQSAFRPSEDASYNVRKQNQKRIQPYIISHPMGGGLGATGMWGVRFAPYSFLANFPPDSGYMRVAVETGWIGLFIFCWLMFIVLKSGIEKFYQIRNPELRMYCLAMTLVLFALNIGNFPQEALVQYPNNLLFYLAIAIIQISYNLDKKAQRAEIISS</sequence>
<keyword evidence="2 5" id="KW-0812">Transmembrane</keyword>
<feature type="transmembrane region" description="Helical" evidence="5">
    <location>
        <begin position="307"/>
        <end position="324"/>
    </location>
</feature>
<feature type="transmembrane region" description="Helical" evidence="5">
    <location>
        <begin position="432"/>
        <end position="451"/>
    </location>
</feature>
<evidence type="ECO:0000256" key="2">
    <source>
        <dbReference type="ARBA" id="ARBA00022692"/>
    </source>
</evidence>
<keyword evidence="4 5" id="KW-0472">Membrane</keyword>
<dbReference type="PANTHER" id="PTHR37422:SF17">
    <property type="entry name" value="O-ANTIGEN LIGASE"/>
    <property type="match status" value="1"/>
</dbReference>
<reference evidence="8" key="1">
    <citation type="submission" date="2023-07" db="EMBL/GenBank/DDBJ databases">
        <title>Dyadobacter sp. nov 'subterranea' isolated from contaminted grondwater.</title>
        <authorList>
            <person name="Szabo I."/>
            <person name="Al-Omari J."/>
            <person name="Szerdahelyi S.G."/>
            <person name="Rado J."/>
        </authorList>
    </citation>
    <scope>NUCLEOTIDE SEQUENCE [LARGE SCALE GENOMIC DNA]</scope>
    <source>
        <strain evidence="8">UP-52</strain>
    </source>
</reference>
<evidence type="ECO:0000313" key="8">
    <source>
        <dbReference type="Proteomes" id="UP000634134"/>
    </source>
</evidence>
<feature type="transmembrane region" description="Helical" evidence="5">
    <location>
        <begin position="16"/>
        <end position="39"/>
    </location>
</feature>
<feature type="transmembrane region" description="Helical" evidence="5">
    <location>
        <begin position="268"/>
        <end position="301"/>
    </location>
</feature>
<dbReference type="EMBL" id="JACYGY010000001">
    <property type="protein sequence ID" value="MBE9463132.1"/>
    <property type="molecule type" value="Genomic_DNA"/>
</dbReference>
<dbReference type="InterPro" id="IPR007016">
    <property type="entry name" value="O-antigen_ligase-rel_domated"/>
</dbReference>
<evidence type="ECO:0000256" key="5">
    <source>
        <dbReference type="SAM" id="Phobius"/>
    </source>
</evidence>
<feature type="transmembrane region" description="Helical" evidence="5">
    <location>
        <begin position="69"/>
        <end position="86"/>
    </location>
</feature>
<accession>A0ABR9WCD8</accession>
<dbReference type="InterPro" id="IPR051533">
    <property type="entry name" value="WaaL-like"/>
</dbReference>
<proteinExistence type="predicted"/>
<dbReference type="Pfam" id="PF04932">
    <property type="entry name" value="Wzy_C"/>
    <property type="match status" value="1"/>
</dbReference>
<feature type="transmembrane region" description="Helical" evidence="5">
    <location>
        <begin position="151"/>
        <end position="171"/>
    </location>
</feature>
<name>A0ABR9WCD8_9BACT</name>
<comment type="caution">
    <text evidence="7">The sequence shown here is derived from an EMBL/GenBank/DDBJ whole genome shotgun (WGS) entry which is preliminary data.</text>
</comment>
<evidence type="ECO:0000256" key="1">
    <source>
        <dbReference type="ARBA" id="ARBA00004141"/>
    </source>
</evidence>
<dbReference type="GO" id="GO:0016874">
    <property type="term" value="F:ligase activity"/>
    <property type="evidence" value="ECO:0007669"/>
    <property type="project" value="UniProtKB-KW"/>
</dbReference>
<feature type="transmembrane region" description="Helical" evidence="5">
    <location>
        <begin position="401"/>
        <end position="420"/>
    </location>
</feature>
<feature type="domain" description="O-antigen ligase-related" evidence="6">
    <location>
        <begin position="271"/>
        <end position="410"/>
    </location>
</feature>
<dbReference type="PANTHER" id="PTHR37422">
    <property type="entry name" value="TEICHURONIC ACID BIOSYNTHESIS PROTEIN TUAE"/>
    <property type="match status" value="1"/>
</dbReference>